<dbReference type="Proteomes" id="UP000547973">
    <property type="component" value="Unassembled WGS sequence"/>
</dbReference>
<organism evidence="2 3">
    <name type="scientific">Demequina lutea</name>
    <dbReference type="NCBI Taxonomy" id="431489"/>
    <lineage>
        <taxon>Bacteria</taxon>
        <taxon>Bacillati</taxon>
        <taxon>Actinomycetota</taxon>
        <taxon>Actinomycetes</taxon>
        <taxon>Micrococcales</taxon>
        <taxon>Demequinaceae</taxon>
        <taxon>Demequina</taxon>
    </lineage>
</organism>
<sequence>MFPNESNRAGWFLSLYPSAGEGGGCFRGSAPRRDSSTYVAKGNAVDPVRAAQEAGRRARGRLRRYCSTNRLNRLGTLTYAGEGCHDVEQVRLDVADFFRNLRTGLGSGALPYAWVPEWHKSHGLHLHFAVGRYVARGLIDEAWGRGFVHIKLLGDMGHGATSLDEARRAAGYLSKYVAKTFTETDARVLGRHRYDLAQGFQPAKVSLYAKSRDGLIDLASQTLESPPTYVWTSDETPDWQGAPAVWAQWPVSRD</sequence>
<dbReference type="RefSeq" id="WP_238579488.1">
    <property type="nucleotide sequence ID" value="NZ_BBRC01000022.1"/>
</dbReference>
<dbReference type="InterPro" id="IPR056906">
    <property type="entry name" value="ORF2/G2P_dom"/>
</dbReference>
<dbReference type="Pfam" id="PF23343">
    <property type="entry name" value="REP_ORF2-G2P"/>
    <property type="match status" value="1"/>
</dbReference>
<comment type="caution">
    <text evidence="2">The sequence shown here is derived from an EMBL/GenBank/DDBJ whole genome shotgun (WGS) entry which is preliminary data.</text>
</comment>
<proteinExistence type="predicted"/>
<evidence type="ECO:0000313" key="3">
    <source>
        <dbReference type="Proteomes" id="UP000547973"/>
    </source>
</evidence>
<reference evidence="2 3" key="1">
    <citation type="submission" date="2020-07" db="EMBL/GenBank/DDBJ databases">
        <title>Sequencing the genomes of 1000 actinobacteria strains.</title>
        <authorList>
            <person name="Klenk H.-P."/>
        </authorList>
    </citation>
    <scope>NUCLEOTIDE SEQUENCE [LARGE SCALE GENOMIC DNA]</scope>
    <source>
        <strain evidence="2 3">DSM 19970</strain>
    </source>
</reference>
<accession>A0A7Y9ZBF2</accession>
<gene>
    <name evidence="2" type="ORF">BKA03_002200</name>
</gene>
<evidence type="ECO:0000259" key="1">
    <source>
        <dbReference type="Pfam" id="PF23343"/>
    </source>
</evidence>
<dbReference type="EMBL" id="JACBZO010000001">
    <property type="protein sequence ID" value="NYI42081.1"/>
    <property type="molecule type" value="Genomic_DNA"/>
</dbReference>
<evidence type="ECO:0000313" key="2">
    <source>
        <dbReference type="EMBL" id="NYI42081.1"/>
    </source>
</evidence>
<protein>
    <recommendedName>
        <fullName evidence="1">Replication-associated protein ORF2/G2P domain-containing protein</fullName>
    </recommendedName>
</protein>
<feature type="domain" description="Replication-associated protein ORF2/G2P" evidence="1">
    <location>
        <begin position="73"/>
        <end position="180"/>
    </location>
</feature>
<dbReference type="AlphaFoldDB" id="A0A7Y9ZBF2"/>
<name>A0A7Y9ZBF2_9MICO</name>
<keyword evidence="3" id="KW-1185">Reference proteome</keyword>